<feature type="transmembrane region" description="Helical" evidence="1">
    <location>
        <begin position="85"/>
        <end position="110"/>
    </location>
</feature>
<keyword evidence="1" id="KW-0472">Membrane</keyword>
<feature type="transmembrane region" description="Helical" evidence="1">
    <location>
        <begin position="56"/>
        <end position="78"/>
    </location>
</feature>
<reference evidence="2 3" key="1">
    <citation type="submission" date="2019-04" db="EMBL/GenBank/DDBJ databases">
        <authorList>
            <person name="Jiang L."/>
        </authorList>
    </citation>
    <scope>NUCLEOTIDE SEQUENCE [LARGE SCALE GENOMIC DNA]</scope>
    <source>
        <strain evidence="2 3">YIM 131853</strain>
    </source>
</reference>
<keyword evidence="1" id="KW-1133">Transmembrane helix</keyword>
<evidence type="ECO:0000313" key="2">
    <source>
        <dbReference type="EMBL" id="THG30872.1"/>
    </source>
</evidence>
<name>A0A4S4FLT7_9MICO</name>
<accession>A0A4S4FLT7</accession>
<dbReference type="AlphaFoldDB" id="A0A4S4FLT7"/>
<keyword evidence="1" id="KW-0812">Transmembrane</keyword>
<protein>
    <submittedName>
        <fullName evidence="2">Uncharacterized protein</fullName>
    </submittedName>
</protein>
<dbReference type="OrthoDB" id="5080865at2"/>
<dbReference type="Proteomes" id="UP000309133">
    <property type="component" value="Unassembled WGS sequence"/>
</dbReference>
<evidence type="ECO:0000256" key="1">
    <source>
        <dbReference type="SAM" id="Phobius"/>
    </source>
</evidence>
<organism evidence="2 3">
    <name type="scientific">Naasia lichenicola</name>
    <dbReference type="NCBI Taxonomy" id="2565933"/>
    <lineage>
        <taxon>Bacteria</taxon>
        <taxon>Bacillati</taxon>
        <taxon>Actinomycetota</taxon>
        <taxon>Actinomycetes</taxon>
        <taxon>Micrococcales</taxon>
        <taxon>Microbacteriaceae</taxon>
        <taxon>Naasia</taxon>
    </lineage>
</organism>
<comment type="caution">
    <text evidence="2">The sequence shown here is derived from an EMBL/GenBank/DDBJ whole genome shotgun (WGS) entry which is preliminary data.</text>
</comment>
<evidence type="ECO:0000313" key="3">
    <source>
        <dbReference type="Proteomes" id="UP000309133"/>
    </source>
</evidence>
<dbReference type="EMBL" id="SSSM01000004">
    <property type="protein sequence ID" value="THG30872.1"/>
    <property type="molecule type" value="Genomic_DNA"/>
</dbReference>
<sequence>MTYESTSAAGQPRLSRPVNVLDVVGTVVLVLASLALGMFFTASSIVLAIAPSVNTFGLGLALYGSGALVLLGAAVSIVQLVRRRLAFWVPLASSTLAFIAWIVGTSIAVAG</sequence>
<gene>
    <name evidence="2" type="ORF">E6C64_09595</name>
</gene>
<feature type="transmembrane region" description="Helical" evidence="1">
    <location>
        <begin position="20"/>
        <end position="50"/>
    </location>
</feature>
<proteinExistence type="predicted"/>
<dbReference type="RefSeq" id="WP_136427285.1">
    <property type="nucleotide sequence ID" value="NZ_SSSM01000004.1"/>
</dbReference>
<keyword evidence="3" id="KW-1185">Reference proteome</keyword>